<dbReference type="GO" id="GO:0003676">
    <property type="term" value="F:nucleic acid binding"/>
    <property type="evidence" value="ECO:0007669"/>
    <property type="project" value="InterPro"/>
</dbReference>
<evidence type="ECO:0008006" key="3">
    <source>
        <dbReference type="Google" id="ProtNLM"/>
    </source>
</evidence>
<proteinExistence type="predicted"/>
<organism evidence="1 2">
    <name type="scientific">Glossina palpalis gambiensis</name>
    <dbReference type="NCBI Taxonomy" id="67801"/>
    <lineage>
        <taxon>Eukaryota</taxon>
        <taxon>Metazoa</taxon>
        <taxon>Ecdysozoa</taxon>
        <taxon>Arthropoda</taxon>
        <taxon>Hexapoda</taxon>
        <taxon>Insecta</taxon>
        <taxon>Pterygota</taxon>
        <taxon>Neoptera</taxon>
        <taxon>Endopterygota</taxon>
        <taxon>Diptera</taxon>
        <taxon>Brachycera</taxon>
        <taxon>Muscomorpha</taxon>
        <taxon>Hippoboscoidea</taxon>
        <taxon>Glossinidae</taxon>
        <taxon>Glossina</taxon>
    </lineage>
</organism>
<keyword evidence="2" id="KW-1185">Reference proteome</keyword>
<dbReference type="InterPro" id="IPR012337">
    <property type="entry name" value="RNaseH-like_sf"/>
</dbReference>
<accession>A0A1B0BDH7</accession>
<dbReference type="SUPFAM" id="SSF53098">
    <property type="entry name" value="Ribonuclease H-like"/>
    <property type="match status" value="1"/>
</dbReference>
<name>A0A1B0BDH7_9MUSC</name>
<dbReference type="Gene3D" id="3.30.420.10">
    <property type="entry name" value="Ribonuclease H-like superfamily/Ribonuclease H"/>
    <property type="match status" value="1"/>
</dbReference>
<dbReference type="InterPro" id="IPR036397">
    <property type="entry name" value="RNaseH_sf"/>
</dbReference>
<reference evidence="1" key="2">
    <citation type="submission" date="2020-05" db="UniProtKB">
        <authorList>
            <consortium name="EnsemblMetazoa"/>
        </authorList>
    </citation>
    <scope>IDENTIFICATION</scope>
    <source>
        <strain evidence="1">IAEA</strain>
    </source>
</reference>
<dbReference type="EMBL" id="JXJN01012496">
    <property type="status" value="NOT_ANNOTATED_CDS"/>
    <property type="molecule type" value="Genomic_DNA"/>
</dbReference>
<dbReference type="Proteomes" id="UP000092460">
    <property type="component" value="Unassembled WGS sequence"/>
</dbReference>
<protein>
    <recommendedName>
        <fullName evidence="3">Integrase catalytic domain-containing protein</fullName>
    </recommendedName>
</protein>
<reference evidence="2" key="1">
    <citation type="submission" date="2015-01" db="EMBL/GenBank/DDBJ databases">
        <authorList>
            <person name="Aksoy S."/>
            <person name="Warren W."/>
            <person name="Wilson R.K."/>
        </authorList>
    </citation>
    <scope>NUCLEOTIDE SEQUENCE [LARGE SCALE GENOMIC DNA]</scope>
    <source>
        <strain evidence="2">IAEA</strain>
    </source>
</reference>
<dbReference type="AlphaFoldDB" id="A0A1B0BDH7"/>
<evidence type="ECO:0000313" key="2">
    <source>
        <dbReference type="Proteomes" id="UP000092460"/>
    </source>
</evidence>
<sequence length="139" mass="16193">MADQCWFHKDYHHPPKPTYLESDNGSPFASAELKEFVTKRKLNPKISSSHCSFENGLAETSNDVHLLHMPKYKVKLYRPLIKRNVCMDINHKILSIKFVVDRSSEFYVTYSPSCWLMIALQKKVLLTGVNILQKPQRKK</sequence>
<dbReference type="VEuPathDB" id="VectorBase:GPPI026593"/>
<dbReference type="EnsemblMetazoa" id="GPPI026593-RA">
    <property type="protein sequence ID" value="GPPI026593-PA"/>
    <property type="gene ID" value="GPPI026593"/>
</dbReference>
<evidence type="ECO:0000313" key="1">
    <source>
        <dbReference type="EnsemblMetazoa" id="GPPI026593-PA"/>
    </source>
</evidence>